<gene>
    <name evidence="1" type="ORF">BS47DRAFT_1395214</name>
</gene>
<name>A0A9P6ATT8_9AGAM</name>
<organism evidence="1 2">
    <name type="scientific">Hydnum rufescens UP504</name>
    <dbReference type="NCBI Taxonomy" id="1448309"/>
    <lineage>
        <taxon>Eukaryota</taxon>
        <taxon>Fungi</taxon>
        <taxon>Dikarya</taxon>
        <taxon>Basidiomycota</taxon>
        <taxon>Agaricomycotina</taxon>
        <taxon>Agaricomycetes</taxon>
        <taxon>Cantharellales</taxon>
        <taxon>Hydnaceae</taxon>
        <taxon>Hydnum</taxon>
    </lineage>
</organism>
<accession>A0A9P6ATT8</accession>
<dbReference type="EMBL" id="MU129002">
    <property type="protein sequence ID" value="KAF9511305.1"/>
    <property type="molecule type" value="Genomic_DNA"/>
</dbReference>
<protein>
    <submittedName>
        <fullName evidence="1">Uncharacterized protein</fullName>
    </submittedName>
</protein>
<dbReference type="Proteomes" id="UP000886523">
    <property type="component" value="Unassembled WGS sequence"/>
</dbReference>
<comment type="caution">
    <text evidence="1">The sequence shown here is derived from an EMBL/GenBank/DDBJ whole genome shotgun (WGS) entry which is preliminary data.</text>
</comment>
<evidence type="ECO:0000313" key="2">
    <source>
        <dbReference type="Proteomes" id="UP000886523"/>
    </source>
</evidence>
<sequence length="136" mass="14870">MQAVLSNPWILDPIAIEQQPSSFSQDPSSVLNGSLAGVCWKSSRMGGWLKVSPDSSEESLIMEAQSLKPHPMILTVLSATVHTIQEWMVMVKVCQDLTHAIDLGLLPILSNTALNLFWPEMKATTAFMAAVKSLSF</sequence>
<reference evidence="1" key="1">
    <citation type="journal article" date="2020" name="Nat. Commun.">
        <title>Large-scale genome sequencing of mycorrhizal fungi provides insights into the early evolution of symbiotic traits.</title>
        <authorList>
            <person name="Miyauchi S."/>
            <person name="Kiss E."/>
            <person name="Kuo A."/>
            <person name="Drula E."/>
            <person name="Kohler A."/>
            <person name="Sanchez-Garcia M."/>
            <person name="Morin E."/>
            <person name="Andreopoulos B."/>
            <person name="Barry K.W."/>
            <person name="Bonito G."/>
            <person name="Buee M."/>
            <person name="Carver A."/>
            <person name="Chen C."/>
            <person name="Cichocki N."/>
            <person name="Clum A."/>
            <person name="Culley D."/>
            <person name="Crous P.W."/>
            <person name="Fauchery L."/>
            <person name="Girlanda M."/>
            <person name="Hayes R.D."/>
            <person name="Keri Z."/>
            <person name="LaButti K."/>
            <person name="Lipzen A."/>
            <person name="Lombard V."/>
            <person name="Magnuson J."/>
            <person name="Maillard F."/>
            <person name="Murat C."/>
            <person name="Nolan M."/>
            <person name="Ohm R.A."/>
            <person name="Pangilinan J."/>
            <person name="Pereira M.F."/>
            <person name="Perotto S."/>
            <person name="Peter M."/>
            <person name="Pfister S."/>
            <person name="Riley R."/>
            <person name="Sitrit Y."/>
            <person name="Stielow J.B."/>
            <person name="Szollosi G."/>
            <person name="Zifcakova L."/>
            <person name="Stursova M."/>
            <person name="Spatafora J.W."/>
            <person name="Tedersoo L."/>
            <person name="Vaario L.M."/>
            <person name="Yamada A."/>
            <person name="Yan M."/>
            <person name="Wang P."/>
            <person name="Xu J."/>
            <person name="Bruns T."/>
            <person name="Baldrian P."/>
            <person name="Vilgalys R."/>
            <person name="Dunand C."/>
            <person name="Henrissat B."/>
            <person name="Grigoriev I.V."/>
            <person name="Hibbett D."/>
            <person name="Nagy L.G."/>
            <person name="Martin F.M."/>
        </authorList>
    </citation>
    <scope>NUCLEOTIDE SEQUENCE</scope>
    <source>
        <strain evidence="1">UP504</strain>
    </source>
</reference>
<proteinExistence type="predicted"/>
<keyword evidence="2" id="KW-1185">Reference proteome</keyword>
<dbReference type="AlphaFoldDB" id="A0A9P6ATT8"/>
<evidence type="ECO:0000313" key="1">
    <source>
        <dbReference type="EMBL" id="KAF9511305.1"/>
    </source>
</evidence>